<evidence type="ECO:0000259" key="9">
    <source>
        <dbReference type="PROSITE" id="PS50862"/>
    </source>
</evidence>
<dbReference type="Proteomes" id="UP000000933">
    <property type="component" value="Chromosome"/>
</dbReference>
<feature type="domain" description="Aminoacyl-transfer RNA synthetases class-II family profile" evidence="9">
    <location>
        <begin position="155"/>
        <end position="419"/>
    </location>
</feature>
<dbReference type="PANTHER" id="PTHR10745:SF8">
    <property type="entry name" value="DNA POLYMERASE SUBUNIT GAMMA-2, MITOCHONDRIAL"/>
    <property type="match status" value="1"/>
</dbReference>
<dbReference type="GO" id="GO:0005737">
    <property type="term" value="C:cytoplasm"/>
    <property type="evidence" value="ECO:0007669"/>
    <property type="project" value="UniProtKB-SubCell"/>
</dbReference>
<dbReference type="HAMAP" id="MF_00253_B">
    <property type="entry name" value="Gly_tRNA_synth_B"/>
    <property type="match status" value="1"/>
</dbReference>
<dbReference type="HOGENOM" id="CLU_015515_2_1_10"/>
<dbReference type="EMBL" id="FP565814">
    <property type="protein sequence ID" value="CBH25479.1"/>
    <property type="molecule type" value="Genomic_DNA"/>
</dbReference>
<dbReference type="AlphaFoldDB" id="D5HBS4"/>
<dbReference type="InterPro" id="IPR006195">
    <property type="entry name" value="aa-tRNA-synth_II"/>
</dbReference>
<dbReference type="GO" id="GO:0015966">
    <property type="term" value="P:diadenosine tetraphosphate biosynthetic process"/>
    <property type="evidence" value="ECO:0007669"/>
    <property type="project" value="UniProtKB-ARBA"/>
</dbReference>
<dbReference type="InterPro" id="IPR045864">
    <property type="entry name" value="aa-tRNA-synth_II/BPL/LPL"/>
</dbReference>
<dbReference type="InterPro" id="IPR036621">
    <property type="entry name" value="Anticodon-bd_dom_sf"/>
</dbReference>
<organism evidence="10 11">
    <name type="scientific">Salinibacter ruber (strain M8)</name>
    <dbReference type="NCBI Taxonomy" id="761659"/>
    <lineage>
        <taxon>Bacteria</taxon>
        <taxon>Pseudomonadati</taxon>
        <taxon>Rhodothermota</taxon>
        <taxon>Rhodothermia</taxon>
        <taxon>Rhodothermales</taxon>
        <taxon>Salinibacteraceae</taxon>
        <taxon>Salinibacter</taxon>
    </lineage>
</organism>
<dbReference type="PRINTS" id="PR01043">
    <property type="entry name" value="TRNASYNTHGLY"/>
</dbReference>
<dbReference type="GO" id="GO:0005524">
    <property type="term" value="F:ATP binding"/>
    <property type="evidence" value="ECO:0007669"/>
    <property type="project" value="UniProtKB-UniRule"/>
</dbReference>
<feature type="binding site" evidence="8">
    <location>
        <begin position="378"/>
        <end position="381"/>
    </location>
    <ligand>
        <name>ATP</name>
        <dbReference type="ChEBI" id="CHEBI:30616"/>
    </ligand>
</feature>
<comment type="similarity">
    <text evidence="1 8">Belongs to the class-II aminoacyl-tRNA synthetase family.</text>
</comment>
<dbReference type="InterPro" id="IPR027031">
    <property type="entry name" value="Gly-tRNA_synthase/POLG2"/>
</dbReference>
<evidence type="ECO:0000256" key="4">
    <source>
        <dbReference type="ARBA" id="ARBA00022741"/>
    </source>
</evidence>
<reference evidence="10 11" key="1">
    <citation type="journal article" date="2010" name="ISME J.">
        <title>Fine-scale evolution: genomic, phenotypic and ecological differentiation in two coexisting Salinibacter ruber strains.</title>
        <authorList>
            <person name="Pena A."/>
            <person name="Teeling H."/>
            <person name="Huerta-Cepas J."/>
            <person name="Santos F."/>
            <person name="Yarza P."/>
            <person name="Brito-Echeverria J."/>
            <person name="Lucio M."/>
            <person name="Schmitt-Kopplin P."/>
            <person name="Meseguer I."/>
            <person name="Schenowitz C."/>
            <person name="Dossat C."/>
            <person name="Barbe V."/>
            <person name="Dopazo J."/>
            <person name="Rossello-Mora R."/>
            <person name="Schuler M."/>
            <person name="Glockner F.O."/>
            <person name="Amann R."/>
            <person name="Gabaldon T."/>
            <person name="Anton J."/>
        </authorList>
    </citation>
    <scope>NUCLEOTIDE SEQUENCE [LARGE SCALE GENOMIC DNA]</scope>
    <source>
        <strain evidence="10 11">M8</strain>
    </source>
</reference>
<dbReference type="Gene3D" id="3.30.40.230">
    <property type="match status" value="1"/>
</dbReference>
<evidence type="ECO:0000313" key="11">
    <source>
        <dbReference type="Proteomes" id="UP000000933"/>
    </source>
</evidence>
<keyword evidence="5 8" id="KW-0067">ATP-binding</keyword>
<dbReference type="InterPro" id="IPR004154">
    <property type="entry name" value="Anticodon-bd"/>
</dbReference>
<feature type="binding site" evidence="8">
    <location>
        <position position="220"/>
    </location>
    <ligand>
        <name>substrate</name>
    </ligand>
</feature>
<evidence type="ECO:0000313" key="10">
    <source>
        <dbReference type="EMBL" id="CBH25479.1"/>
    </source>
</evidence>
<dbReference type="GO" id="GO:0004081">
    <property type="term" value="F:bis(5'-nucleosyl)-tetraphosphatase (asymmetrical) activity"/>
    <property type="evidence" value="ECO:0007669"/>
    <property type="project" value="UniProtKB-ARBA"/>
</dbReference>
<dbReference type="SUPFAM" id="SSF52954">
    <property type="entry name" value="Class II aaRS ABD-related"/>
    <property type="match status" value="1"/>
</dbReference>
<feature type="binding site" evidence="8">
    <location>
        <begin position="262"/>
        <end position="267"/>
    </location>
    <ligand>
        <name>ATP</name>
        <dbReference type="ChEBI" id="CHEBI:30616"/>
    </ligand>
</feature>
<dbReference type="PANTHER" id="PTHR10745">
    <property type="entry name" value="GLYCYL-TRNA SYNTHETASE/DNA POLYMERASE SUBUNIT GAMMA-2"/>
    <property type="match status" value="1"/>
</dbReference>
<protein>
    <recommendedName>
        <fullName evidence="8">Glycine--tRNA ligase</fullName>
        <ecNumber evidence="8">6.1.1.14</ecNumber>
    </recommendedName>
    <alternativeName>
        <fullName evidence="8">Glycyl-tRNA synthetase</fullName>
        <shortName evidence="8">GlyRS</shortName>
    </alternativeName>
</protein>
<feature type="binding site" evidence="8">
    <location>
        <begin position="252"/>
        <end position="254"/>
    </location>
    <ligand>
        <name>ATP</name>
        <dbReference type="ChEBI" id="CHEBI:30616"/>
    </ligand>
</feature>
<dbReference type="CDD" id="cd00774">
    <property type="entry name" value="GlyRS-like_core"/>
    <property type="match status" value="1"/>
</dbReference>
<reference evidence="11" key="2">
    <citation type="submission" date="2010-04" db="EMBL/GenBank/DDBJ databases">
        <title>Genome sequence of Salinibacter ruber M8.</title>
        <authorList>
            <consortium name="Genoscope"/>
        </authorList>
    </citation>
    <scope>NUCLEOTIDE SEQUENCE [LARGE SCALE GENOMIC DNA]</scope>
    <source>
        <strain evidence="11">M8</strain>
    </source>
</reference>
<dbReference type="GO" id="GO:0070062">
    <property type="term" value="C:extracellular exosome"/>
    <property type="evidence" value="ECO:0007669"/>
    <property type="project" value="UniProtKB-ARBA"/>
</dbReference>
<proteinExistence type="inferred from homology"/>
<gene>
    <name evidence="8 10" type="primary">glyQS</name>
    <name evidence="10" type="ordered locus">SRM_02558</name>
</gene>
<name>D5HBS4_SALRM</name>
<comment type="subunit">
    <text evidence="8">Homodimer.</text>
</comment>
<keyword evidence="4 8" id="KW-0547">Nucleotide-binding</keyword>
<dbReference type="InterPro" id="IPR002314">
    <property type="entry name" value="aa-tRNA-synt_IIb"/>
</dbReference>
<feature type="binding site" evidence="8">
    <location>
        <position position="132"/>
    </location>
    <ligand>
        <name>substrate</name>
    </ligand>
</feature>
<comment type="subcellular location">
    <subcellularLocation>
        <location evidence="8">Cytoplasm</location>
    </subcellularLocation>
</comment>
<evidence type="ECO:0000256" key="8">
    <source>
        <dbReference type="HAMAP-Rule" id="MF_00253"/>
    </source>
</evidence>
<dbReference type="PATRIC" id="fig|761659.10.peg.2788"/>
<dbReference type="InterPro" id="IPR033731">
    <property type="entry name" value="GlyRS-like_core"/>
</dbReference>
<dbReference type="RefSeq" id="WP_013062545.1">
    <property type="nucleotide sequence ID" value="NC_014032.1"/>
</dbReference>
<evidence type="ECO:0000256" key="6">
    <source>
        <dbReference type="ARBA" id="ARBA00022917"/>
    </source>
</evidence>
<keyword evidence="3 8" id="KW-0436">Ligase</keyword>
<dbReference type="CDD" id="cd00858">
    <property type="entry name" value="GlyRS_anticodon"/>
    <property type="match status" value="1"/>
</dbReference>
<feature type="binding site" evidence="8">
    <location>
        <begin position="374"/>
        <end position="378"/>
    </location>
    <ligand>
        <name>substrate</name>
    </ligand>
</feature>
<dbReference type="SUPFAM" id="SSF55681">
    <property type="entry name" value="Class II aaRS and biotin synthetases"/>
    <property type="match status" value="1"/>
</dbReference>
<sequence>MNNEAVPLHPAEAVDTFACCLLHPCHRSPQPRPMSDDLFDTIVSLSKQRGFIVQSSEIYGGLSATYDYGPMGVELKRNVKEKWWQSMVYQNDDIVGLDASIMMHPKTWDASGHTEAFNDPLIDDKASGNRYRADELIENYIRALREEGEEAHAEAVRERLVEALNAGEEMNDALHAIIMDEEIPAPESGAFDWTDVRQFNLMFETEMGPVDGQKVFLRPETAQGIFVNFHNAREPARLHVPFGVAQIGKAFRNEIVARQFVFRMREFEQMEMQYFVKPGTELDWYEQWKERRMKWHESLGIDPSNLRFHEHDQLSHYANAAVDIQYDFPIGWKELEGIHSRTDYDLSRHEEYSGKKMSYYDPWEEERYTPYVVETSTGLDRTLFMVLCDAYYEEEVKGDTRSVLQFHPEVAPVRAGIFPLTDKEGLPDIAREIEDDLNQHFNVRYDDRGSMGKRYRRQDEAGTPFCITVDFDTLDDQTVTVRDRDTMEQDRVAIDQLATYIFDQTANWEASA</sequence>
<dbReference type="GO" id="GO:0004820">
    <property type="term" value="F:glycine-tRNA ligase activity"/>
    <property type="evidence" value="ECO:0007669"/>
    <property type="project" value="UniProtKB-UniRule"/>
</dbReference>
<dbReference type="GO" id="GO:1990742">
    <property type="term" value="C:microvesicle"/>
    <property type="evidence" value="ECO:0007669"/>
    <property type="project" value="UniProtKB-ARBA"/>
</dbReference>
<dbReference type="Pfam" id="PF00587">
    <property type="entry name" value="tRNA-synt_2b"/>
    <property type="match status" value="1"/>
</dbReference>
<evidence type="ECO:0000256" key="3">
    <source>
        <dbReference type="ARBA" id="ARBA00022598"/>
    </source>
</evidence>
<comment type="function">
    <text evidence="8">Catalyzes the attachment of glycine to tRNA(Gly).</text>
</comment>
<dbReference type="GO" id="GO:0006426">
    <property type="term" value="P:glycyl-tRNA aminoacylation"/>
    <property type="evidence" value="ECO:0007669"/>
    <property type="project" value="UniProtKB-UniRule"/>
</dbReference>
<evidence type="ECO:0000256" key="2">
    <source>
        <dbReference type="ARBA" id="ARBA00022490"/>
    </source>
</evidence>
<feature type="binding site" evidence="8">
    <location>
        <begin position="267"/>
        <end position="271"/>
    </location>
    <ligand>
        <name>substrate</name>
    </ligand>
</feature>
<dbReference type="Gene3D" id="3.40.50.800">
    <property type="entry name" value="Anticodon-binding domain"/>
    <property type="match status" value="1"/>
</dbReference>
<dbReference type="Pfam" id="PF03129">
    <property type="entry name" value="HGTP_anticodon"/>
    <property type="match status" value="1"/>
</dbReference>
<accession>D5HBS4</accession>
<evidence type="ECO:0000256" key="7">
    <source>
        <dbReference type="ARBA" id="ARBA00023146"/>
    </source>
</evidence>
<keyword evidence="7 8" id="KW-0030">Aminoacyl-tRNA synthetase</keyword>
<dbReference type="InterPro" id="IPR022961">
    <property type="entry name" value="Gly_tRNA_ligase_bac"/>
</dbReference>
<keyword evidence="6 8" id="KW-0648">Protein biosynthesis</keyword>
<dbReference type="FunFam" id="3.40.50.800:FF:000002">
    <property type="entry name" value="Glycine--tRNA ligase"/>
    <property type="match status" value="1"/>
</dbReference>
<dbReference type="PROSITE" id="PS50862">
    <property type="entry name" value="AA_TRNA_LIGASE_II"/>
    <property type="match status" value="1"/>
</dbReference>
<comment type="catalytic activity">
    <reaction evidence="8">
        <text>tRNA(Gly) + glycine + ATP = glycyl-tRNA(Gly) + AMP + diphosphate</text>
        <dbReference type="Rhea" id="RHEA:16013"/>
        <dbReference type="Rhea" id="RHEA-COMP:9664"/>
        <dbReference type="Rhea" id="RHEA-COMP:9683"/>
        <dbReference type="ChEBI" id="CHEBI:30616"/>
        <dbReference type="ChEBI" id="CHEBI:33019"/>
        <dbReference type="ChEBI" id="CHEBI:57305"/>
        <dbReference type="ChEBI" id="CHEBI:78442"/>
        <dbReference type="ChEBI" id="CHEBI:78522"/>
        <dbReference type="ChEBI" id="CHEBI:456215"/>
        <dbReference type="EC" id="6.1.1.14"/>
    </reaction>
</comment>
<dbReference type="NCBIfam" id="NF003211">
    <property type="entry name" value="PRK04173.1"/>
    <property type="match status" value="1"/>
</dbReference>
<dbReference type="InterPro" id="IPR002315">
    <property type="entry name" value="tRNA-synt_gly"/>
</dbReference>
<dbReference type="Gene3D" id="3.30.930.10">
    <property type="entry name" value="Bira Bifunctional Protein, Domain 2"/>
    <property type="match status" value="1"/>
</dbReference>
<dbReference type="KEGG" id="srm:SRM_02558"/>
<keyword evidence="2 8" id="KW-0963">Cytoplasm</keyword>
<dbReference type="EC" id="6.1.1.14" evidence="8"/>
<feature type="binding site" evidence="8">
    <location>
        <begin position="334"/>
        <end position="335"/>
    </location>
    <ligand>
        <name>ATP</name>
        <dbReference type="ChEBI" id="CHEBI:30616"/>
    </ligand>
</feature>
<dbReference type="NCBIfam" id="TIGR00389">
    <property type="entry name" value="glyS_dimeric"/>
    <property type="match status" value="1"/>
</dbReference>
<evidence type="ECO:0000256" key="1">
    <source>
        <dbReference type="ARBA" id="ARBA00008226"/>
    </source>
</evidence>
<evidence type="ECO:0000256" key="5">
    <source>
        <dbReference type="ARBA" id="ARBA00022840"/>
    </source>
</evidence>